<proteinExistence type="predicted"/>
<keyword evidence="2" id="KW-1185">Reference proteome</keyword>
<protein>
    <recommendedName>
        <fullName evidence="3">RNase H type-1 domain-containing protein</fullName>
    </recommendedName>
</protein>
<accession>A0A8X7BEP7</accession>
<evidence type="ECO:0000313" key="1">
    <source>
        <dbReference type="EMBL" id="GFY28740.1"/>
    </source>
</evidence>
<dbReference type="GO" id="GO:0003676">
    <property type="term" value="F:nucleic acid binding"/>
    <property type="evidence" value="ECO:0007669"/>
    <property type="project" value="InterPro"/>
</dbReference>
<dbReference type="EMBL" id="BMAU01021386">
    <property type="protein sequence ID" value="GFY28740.1"/>
    <property type="molecule type" value="Genomic_DNA"/>
</dbReference>
<sequence>MWGGPFYTSNFPRGLYRRWNPAVVFFSWPSVAGVMSYERPLQYLRDAHVDTTGLMLSAQESRPCRCKMGKLYKKRIGNIPIDAVQVYTNDSRDDYYRYGSGIYIKSQDHNLRIQRRNPDGCSVFRSELIAIDEAIGSLASPPKGKEIWILSDCRSAI</sequence>
<gene>
    <name evidence="1" type="primary">NCL1_11981</name>
    <name evidence="1" type="ORF">TNCV_3441071</name>
</gene>
<organism evidence="1 2">
    <name type="scientific">Trichonephila clavipes</name>
    <name type="common">Golden silk orbweaver</name>
    <name type="synonym">Nephila clavipes</name>
    <dbReference type="NCBI Taxonomy" id="2585209"/>
    <lineage>
        <taxon>Eukaryota</taxon>
        <taxon>Metazoa</taxon>
        <taxon>Ecdysozoa</taxon>
        <taxon>Arthropoda</taxon>
        <taxon>Chelicerata</taxon>
        <taxon>Arachnida</taxon>
        <taxon>Araneae</taxon>
        <taxon>Araneomorphae</taxon>
        <taxon>Entelegynae</taxon>
        <taxon>Araneoidea</taxon>
        <taxon>Nephilidae</taxon>
        <taxon>Trichonephila</taxon>
    </lineage>
</organism>
<reference evidence="1" key="1">
    <citation type="submission" date="2020-08" db="EMBL/GenBank/DDBJ databases">
        <title>Multicomponent nature underlies the extraordinary mechanical properties of spider dragline silk.</title>
        <authorList>
            <person name="Kono N."/>
            <person name="Nakamura H."/>
            <person name="Mori M."/>
            <person name="Yoshida Y."/>
            <person name="Ohtoshi R."/>
            <person name="Malay A.D."/>
            <person name="Moran D.A.P."/>
            <person name="Tomita M."/>
            <person name="Numata K."/>
            <person name="Arakawa K."/>
        </authorList>
    </citation>
    <scope>NUCLEOTIDE SEQUENCE</scope>
</reference>
<name>A0A8X7BEP7_TRICX</name>
<dbReference type="Gene3D" id="3.30.420.10">
    <property type="entry name" value="Ribonuclease H-like superfamily/Ribonuclease H"/>
    <property type="match status" value="1"/>
</dbReference>
<dbReference type="InterPro" id="IPR036397">
    <property type="entry name" value="RNaseH_sf"/>
</dbReference>
<evidence type="ECO:0000313" key="2">
    <source>
        <dbReference type="Proteomes" id="UP000887159"/>
    </source>
</evidence>
<comment type="caution">
    <text evidence="1">The sequence shown here is derived from an EMBL/GenBank/DDBJ whole genome shotgun (WGS) entry which is preliminary data.</text>
</comment>
<dbReference type="AlphaFoldDB" id="A0A8X7BEP7"/>
<dbReference type="Proteomes" id="UP000887159">
    <property type="component" value="Unassembled WGS sequence"/>
</dbReference>
<evidence type="ECO:0008006" key="3">
    <source>
        <dbReference type="Google" id="ProtNLM"/>
    </source>
</evidence>